<feature type="region of interest" description="Disordered" evidence="2">
    <location>
        <begin position="396"/>
        <end position="425"/>
    </location>
</feature>
<dbReference type="InterPro" id="IPR000618">
    <property type="entry name" value="Insect_cuticle"/>
</dbReference>
<feature type="compositionally biased region" description="Low complexity" evidence="2">
    <location>
        <begin position="352"/>
        <end position="363"/>
    </location>
</feature>
<dbReference type="GO" id="GO:0008010">
    <property type="term" value="F:structural constituent of chitin-based larval cuticle"/>
    <property type="evidence" value="ECO:0007669"/>
    <property type="project" value="TreeGrafter"/>
</dbReference>
<dbReference type="Pfam" id="PF00379">
    <property type="entry name" value="Chitin_bind_4"/>
    <property type="match status" value="1"/>
</dbReference>
<dbReference type="PANTHER" id="PTHR10380">
    <property type="entry name" value="CUTICLE PROTEIN"/>
    <property type="match status" value="1"/>
</dbReference>
<reference evidence="3 4" key="1">
    <citation type="submission" date="2019-01" db="EMBL/GenBank/DDBJ databases">
        <authorList>
            <person name="Sayadi A."/>
        </authorList>
    </citation>
    <scope>NUCLEOTIDE SEQUENCE [LARGE SCALE GENOMIC DNA]</scope>
</reference>
<evidence type="ECO:0008006" key="5">
    <source>
        <dbReference type="Google" id="ProtNLM"/>
    </source>
</evidence>
<keyword evidence="4" id="KW-1185">Reference proteome</keyword>
<feature type="region of interest" description="Disordered" evidence="2">
    <location>
        <begin position="333"/>
        <end position="363"/>
    </location>
</feature>
<sequence>QVVCSISGSRSWETPSAHQYHIQTDEGPERYFRYQTDSGQYRKEKRLEDGTVVGTYAWIDDDGMLRQRDYIADNAGYRILKSKNVYVGRNINVGDAVKAAKKLPSAGGSLAKNYHQRRPVVYSTARGQTSSTYDPILSSTPKTYVDITSNSISSGPLVTSTEAPVVEITPHSYLTPTSTYLPPTHTYSSPSSSYLPPVNFTREYLPPTEPPRVYLPSTTESPTVYLPPVTEPPRVYLPSTTEAPKVYLPPVTETPRVRYTSTTTSTKVYLPPVTEPPRIYLPSTTEEPKVYLPPVTEPPRIYLPSTSETPKVYLPPVTEPPKIYLPSTTEAPRIYLPPQTETPTYLPPARTYLPSSSESPSYLSSDQYAVQPIYSDDVDQNSVEYNPYVRQVDNSYRFQNGPTYPIDRNGRPYDGQTQDSRNHPQYAKYDGVSVTNDGFRYYIPRAYHEEETQPDNKRSGSFGYIDPFGIRRVIYYNTGPGEGFKHRKNNRYVGFDATPYDPRPV</sequence>
<gene>
    <name evidence="3" type="ORF">CALMAC_LOCUS15991</name>
</gene>
<dbReference type="OrthoDB" id="8251006at2759"/>
<dbReference type="InterPro" id="IPR050468">
    <property type="entry name" value="Cuticle_Struct_Prot"/>
</dbReference>
<dbReference type="PROSITE" id="PS51155">
    <property type="entry name" value="CHIT_BIND_RR_2"/>
    <property type="match status" value="2"/>
</dbReference>
<dbReference type="Proteomes" id="UP000410492">
    <property type="component" value="Unassembled WGS sequence"/>
</dbReference>
<dbReference type="EMBL" id="CAACVG010011099">
    <property type="protein sequence ID" value="VEN57345.1"/>
    <property type="molecule type" value="Genomic_DNA"/>
</dbReference>
<evidence type="ECO:0000256" key="1">
    <source>
        <dbReference type="PROSITE-ProRule" id="PRU00497"/>
    </source>
</evidence>
<dbReference type="AlphaFoldDB" id="A0A653DAX1"/>
<dbReference type="GO" id="GO:0062129">
    <property type="term" value="C:chitin-based extracellular matrix"/>
    <property type="evidence" value="ECO:0007669"/>
    <property type="project" value="TreeGrafter"/>
</dbReference>
<keyword evidence="1" id="KW-0193">Cuticle</keyword>
<protein>
    <recommendedName>
        <fullName evidence="5">Cuticle protein 6</fullName>
    </recommendedName>
</protein>
<organism evidence="3 4">
    <name type="scientific">Callosobruchus maculatus</name>
    <name type="common">Southern cowpea weevil</name>
    <name type="synonym">Pulse bruchid</name>
    <dbReference type="NCBI Taxonomy" id="64391"/>
    <lineage>
        <taxon>Eukaryota</taxon>
        <taxon>Metazoa</taxon>
        <taxon>Ecdysozoa</taxon>
        <taxon>Arthropoda</taxon>
        <taxon>Hexapoda</taxon>
        <taxon>Insecta</taxon>
        <taxon>Pterygota</taxon>
        <taxon>Neoptera</taxon>
        <taxon>Endopterygota</taxon>
        <taxon>Coleoptera</taxon>
        <taxon>Polyphaga</taxon>
        <taxon>Cucujiformia</taxon>
        <taxon>Chrysomeloidea</taxon>
        <taxon>Chrysomelidae</taxon>
        <taxon>Bruchinae</taxon>
        <taxon>Bruchini</taxon>
        <taxon>Callosobruchus</taxon>
    </lineage>
</organism>
<proteinExistence type="predicted"/>
<evidence type="ECO:0000313" key="3">
    <source>
        <dbReference type="EMBL" id="VEN57345.1"/>
    </source>
</evidence>
<name>A0A653DAX1_CALMS</name>
<feature type="non-terminal residue" evidence="3">
    <location>
        <position position="1"/>
    </location>
</feature>
<evidence type="ECO:0000256" key="2">
    <source>
        <dbReference type="SAM" id="MobiDB-lite"/>
    </source>
</evidence>
<evidence type="ECO:0000313" key="4">
    <source>
        <dbReference type="Proteomes" id="UP000410492"/>
    </source>
</evidence>
<dbReference type="PANTHER" id="PTHR10380:SF206">
    <property type="entry name" value="GH27759P"/>
    <property type="match status" value="1"/>
</dbReference>
<accession>A0A653DAX1</accession>